<evidence type="ECO:0000313" key="9">
    <source>
        <dbReference type="Proteomes" id="UP000608579"/>
    </source>
</evidence>
<keyword evidence="5" id="KW-0349">Heme</keyword>
<dbReference type="InterPro" id="IPR000883">
    <property type="entry name" value="Cyt_C_Oxase_1"/>
</dbReference>
<feature type="transmembrane region" description="Helical" evidence="6">
    <location>
        <begin position="114"/>
        <end position="133"/>
    </location>
</feature>
<dbReference type="GO" id="GO:0004129">
    <property type="term" value="F:cytochrome-c oxidase activity"/>
    <property type="evidence" value="ECO:0007669"/>
    <property type="project" value="InterPro"/>
</dbReference>
<feature type="transmembrane region" description="Helical" evidence="6">
    <location>
        <begin position="306"/>
        <end position="323"/>
    </location>
</feature>
<evidence type="ECO:0000256" key="4">
    <source>
        <dbReference type="ARBA" id="ARBA00023136"/>
    </source>
</evidence>
<feature type="transmembrane region" description="Helical" evidence="6">
    <location>
        <begin position="32"/>
        <end position="52"/>
    </location>
</feature>
<feature type="transmembrane region" description="Helical" evidence="6">
    <location>
        <begin position="378"/>
        <end position="402"/>
    </location>
</feature>
<dbReference type="PROSITE" id="PS00077">
    <property type="entry name" value="COX1_CUB"/>
    <property type="match status" value="1"/>
</dbReference>
<keyword evidence="5" id="KW-0408">Iron</keyword>
<dbReference type="PANTHER" id="PTHR10422:SF18">
    <property type="entry name" value="CYTOCHROME C OXIDASE SUBUNIT 1"/>
    <property type="match status" value="1"/>
</dbReference>
<keyword evidence="4 6" id="KW-0472">Membrane</keyword>
<feature type="domain" description="Cytochrome oxidase subunit I profile" evidence="7">
    <location>
        <begin position="8"/>
        <end position="492"/>
    </location>
</feature>
<dbReference type="GO" id="GO:0016020">
    <property type="term" value="C:membrane"/>
    <property type="evidence" value="ECO:0007669"/>
    <property type="project" value="UniProtKB-SubCell"/>
</dbReference>
<dbReference type="Pfam" id="PF00115">
    <property type="entry name" value="COX1"/>
    <property type="match status" value="1"/>
</dbReference>
<sequence>MTVQVGARREEVPWYKSLRHIFTTTHHTHIGMLYIAFSFIFLLVGGAMALLMRWELAKAGASFLEPSTYASLFTVHGTLMIFFWATPVFFGFANYLLPKMIGAPDLYYPKLNALSFWLLPVAAALLLLGWPAIGWTGYAPLSVTEPGVGVDMWILSLHIAGTSSIIGSLNFIVTTWRLRNPRVTWSNLPLFVWSMIVTAFIVILAVPVLAFGLTLLLLDRNFGTNFYITPEGDPILWQHLFWFFGHPEVYILVLPAFGLLSEILPRLVKRPIYGYKMIAYSTIMIGVLSFGVWAHHMFTTGLSIRALAPFMIITMTIAIPTGIKVINWEATLVGARIRYNTPTLFSLSAIASMIVGGITGVFHAGIPVDWQLQDTYWVVGHFHLVLFGVISQVAFAGIYYYYPIFTKRMYSETLGKVHFATANIGQYLLYGSMLALGLMGMPRRYFDYLPEFQPLNTLASFGAFVIGIGTLLFVINLLVSWRLGPKAGEDPWEAEKTGQPDFLGEYYNKLDQMKKEEAPQQDVQPKQ</sequence>
<comment type="similarity">
    <text evidence="5">Belongs to the heme-copper respiratory oxidase family.</text>
</comment>
<dbReference type="Proteomes" id="UP000608579">
    <property type="component" value="Unassembled WGS sequence"/>
</dbReference>
<comment type="subcellular location">
    <subcellularLocation>
        <location evidence="1">Membrane</location>
        <topology evidence="1">Multi-pass membrane protein</topology>
    </subcellularLocation>
</comment>
<feature type="transmembrane region" description="Helical" evidence="6">
    <location>
        <begin position="458"/>
        <end position="479"/>
    </location>
</feature>
<dbReference type="GO" id="GO:0009060">
    <property type="term" value="P:aerobic respiration"/>
    <property type="evidence" value="ECO:0007669"/>
    <property type="project" value="InterPro"/>
</dbReference>
<feature type="transmembrane region" description="Helical" evidence="6">
    <location>
        <begin position="72"/>
        <end position="93"/>
    </location>
</feature>
<dbReference type="AlphaFoldDB" id="A0A832ZVC5"/>
<dbReference type="PRINTS" id="PR01165">
    <property type="entry name" value="CYCOXIDASEI"/>
</dbReference>
<evidence type="ECO:0000256" key="2">
    <source>
        <dbReference type="ARBA" id="ARBA00022692"/>
    </source>
</evidence>
<reference evidence="8" key="1">
    <citation type="journal article" date="2020" name="ISME J.">
        <title>Gammaproteobacteria mediating utilization of methyl-, sulfur- and petroleum organic compounds in deep ocean hydrothermal plumes.</title>
        <authorList>
            <person name="Zhou Z."/>
            <person name="Liu Y."/>
            <person name="Pan J."/>
            <person name="Cron B.R."/>
            <person name="Toner B.M."/>
            <person name="Anantharaman K."/>
            <person name="Breier J.A."/>
            <person name="Dick G.J."/>
            <person name="Li M."/>
        </authorList>
    </citation>
    <scope>NUCLEOTIDE SEQUENCE</scope>
    <source>
        <strain evidence="8">SZUA-1515</strain>
    </source>
</reference>
<gene>
    <name evidence="8" type="ORF">EYH45_01795</name>
</gene>
<evidence type="ECO:0000256" key="6">
    <source>
        <dbReference type="SAM" id="Phobius"/>
    </source>
</evidence>
<evidence type="ECO:0000256" key="3">
    <source>
        <dbReference type="ARBA" id="ARBA00022989"/>
    </source>
</evidence>
<dbReference type="EMBL" id="DQVM01000033">
    <property type="protein sequence ID" value="HIQ29278.1"/>
    <property type="molecule type" value="Genomic_DNA"/>
</dbReference>
<feature type="transmembrane region" description="Helical" evidence="6">
    <location>
        <begin position="236"/>
        <end position="260"/>
    </location>
</feature>
<dbReference type="InterPro" id="IPR023615">
    <property type="entry name" value="Cyt_c_Oxase_su1_BS"/>
</dbReference>
<dbReference type="PANTHER" id="PTHR10422">
    <property type="entry name" value="CYTOCHROME C OXIDASE SUBUNIT 1"/>
    <property type="match status" value="1"/>
</dbReference>
<evidence type="ECO:0000256" key="1">
    <source>
        <dbReference type="ARBA" id="ARBA00004141"/>
    </source>
</evidence>
<dbReference type="GO" id="GO:0020037">
    <property type="term" value="F:heme binding"/>
    <property type="evidence" value="ECO:0007669"/>
    <property type="project" value="InterPro"/>
</dbReference>
<feature type="transmembrane region" description="Helical" evidence="6">
    <location>
        <begin position="344"/>
        <end position="366"/>
    </location>
</feature>
<evidence type="ECO:0000313" key="8">
    <source>
        <dbReference type="EMBL" id="HIQ29278.1"/>
    </source>
</evidence>
<keyword evidence="3 6" id="KW-1133">Transmembrane helix</keyword>
<keyword evidence="5" id="KW-0249">Electron transport</keyword>
<dbReference type="Gene3D" id="1.20.210.10">
    <property type="entry name" value="Cytochrome c oxidase-like, subunit I domain"/>
    <property type="match status" value="1"/>
</dbReference>
<keyword evidence="2 5" id="KW-0812">Transmembrane</keyword>
<organism evidence="8 9">
    <name type="scientific">Caldiarchaeum subterraneum</name>
    <dbReference type="NCBI Taxonomy" id="311458"/>
    <lineage>
        <taxon>Archaea</taxon>
        <taxon>Nitrososphaerota</taxon>
        <taxon>Candidatus Caldarchaeales</taxon>
        <taxon>Candidatus Caldarchaeaceae</taxon>
        <taxon>Candidatus Caldarchaeum</taxon>
    </lineage>
</organism>
<keyword evidence="5" id="KW-0813">Transport</keyword>
<evidence type="ECO:0000256" key="5">
    <source>
        <dbReference type="RuleBase" id="RU000370"/>
    </source>
</evidence>
<dbReference type="SUPFAM" id="SSF81442">
    <property type="entry name" value="Cytochrome c oxidase subunit I-like"/>
    <property type="match status" value="1"/>
</dbReference>
<feature type="transmembrane region" description="Helical" evidence="6">
    <location>
        <begin position="272"/>
        <end position="294"/>
    </location>
</feature>
<name>A0A832ZVC5_CALS0</name>
<comment type="caution">
    <text evidence="8">The sequence shown here is derived from an EMBL/GenBank/DDBJ whole genome shotgun (WGS) entry which is preliminary data.</text>
</comment>
<dbReference type="GO" id="GO:0015990">
    <property type="term" value="P:electron transport coupled proton transport"/>
    <property type="evidence" value="ECO:0007669"/>
    <property type="project" value="TreeGrafter"/>
</dbReference>
<keyword evidence="5" id="KW-0679">Respiratory chain</keyword>
<dbReference type="InterPro" id="IPR036927">
    <property type="entry name" value="Cyt_c_oxase-like_su1_sf"/>
</dbReference>
<keyword evidence="5" id="KW-0479">Metal-binding</keyword>
<accession>A0A832ZVC5</accession>
<proteinExistence type="inferred from homology"/>
<protein>
    <submittedName>
        <fullName evidence="8">Cytochrome-c oxidase</fullName>
    </submittedName>
</protein>
<dbReference type="InterPro" id="IPR023616">
    <property type="entry name" value="Cyt_c_oxase-like_su1_dom"/>
</dbReference>
<feature type="transmembrane region" description="Helical" evidence="6">
    <location>
        <begin position="414"/>
        <end position="438"/>
    </location>
</feature>
<feature type="transmembrane region" description="Helical" evidence="6">
    <location>
        <begin position="190"/>
        <end position="216"/>
    </location>
</feature>
<dbReference type="GO" id="GO:0022904">
    <property type="term" value="P:respiratory electron transport chain"/>
    <property type="evidence" value="ECO:0007669"/>
    <property type="project" value="TreeGrafter"/>
</dbReference>
<feature type="transmembrane region" description="Helical" evidence="6">
    <location>
        <begin position="153"/>
        <end position="178"/>
    </location>
</feature>
<evidence type="ECO:0000259" key="7">
    <source>
        <dbReference type="PROSITE" id="PS50855"/>
    </source>
</evidence>
<dbReference type="PROSITE" id="PS50855">
    <property type="entry name" value="COX1"/>
    <property type="match status" value="1"/>
</dbReference>